<dbReference type="InterPro" id="IPR004839">
    <property type="entry name" value="Aminotransferase_I/II_large"/>
</dbReference>
<dbReference type="Proteomes" id="UP000596276">
    <property type="component" value="Chromosome 2"/>
</dbReference>
<dbReference type="GO" id="GO:0009116">
    <property type="term" value="P:nucleoside metabolic process"/>
    <property type="evidence" value="ECO:0007669"/>
    <property type="project" value="InterPro"/>
</dbReference>
<dbReference type="Gene3D" id="3.90.1150.10">
    <property type="entry name" value="Aspartate Aminotransferase, domain 1"/>
    <property type="match status" value="1"/>
</dbReference>
<dbReference type="VEuPathDB" id="FungiDB:AFLA_001314"/>
<evidence type="ECO:0000313" key="4">
    <source>
        <dbReference type="EMBL" id="QRD82262.1"/>
    </source>
</evidence>
<evidence type="ECO:0000256" key="1">
    <source>
        <dbReference type="ARBA" id="ARBA00022898"/>
    </source>
</evidence>
<dbReference type="VEuPathDB" id="FungiDB:F9C07_2198294"/>
<keyword evidence="5" id="KW-1185">Reference proteome</keyword>
<dbReference type="InterPro" id="IPR035994">
    <property type="entry name" value="Nucleoside_phosphorylase_sf"/>
</dbReference>
<accession>A0A7U2MEG7</accession>
<dbReference type="GO" id="GO:0006520">
    <property type="term" value="P:amino acid metabolic process"/>
    <property type="evidence" value="ECO:0007669"/>
    <property type="project" value="TreeGrafter"/>
</dbReference>
<dbReference type="CDD" id="cd00609">
    <property type="entry name" value="AAT_like"/>
    <property type="match status" value="1"/>
</dbReference>
<feature type="domain" description="Aminotransferase class I/classII large" evidence="2">
    <location>
        <begin position="320"/>
        <end position="648"/>
    </location>
</feature>
<protein>
    <submittedName>
        <fullName evidence="4">Pyridoxal phosphate-dependent transferase</fullName>
    </submittedName>
</protein>
<dbReference type="PANTHER" id="PTHR43795:SF39">
    <property type="entry name" value="AMINOTRANSFERASE CLASS I_CLASSII DOMAIN-CONTAINING PROTEIN"/>
    <property type="match status" value="1"/>
</dbReference>
<dbReference type="PRINTS" id="PR00753">
    <property type="entry name" value="ACCSYNTHASE"/>
</dbReference>
<evidence type="ECO:0000259" key="3">
    <source>
        <dbReference type="Pfam" id="PF01048"/>
    </source>
</evidence>
<dbReference type="GO" id="GO:0030170">
    <property type="term" value="F:pyridoxal phosphate binding"/>
    <property type="evidence" value="ECO:0007669"/>
    <property type="project" value="InterPro"/>
</dbReference>
<proteinExistence type="predicted"/>
<dbReference type="PANTHER" id="PTHR43795">
    <property type="entry name" value="BIFUNCTIONAL ASPARTATE AMINOTRANSFERASE AND GLUTAMATE/ASPARTATE-PREPHENATE AMINOTRANSFERASE-RELATED"/>
    <property type="match status" value="1"/>
</dbReference>
<keyword evidence="4" id="KW-0808">Transferase</keyword>
<dbReference type="InterPro" id="IPR050478">
    <property type="entry name" value="Ethylene_sulfur-biosynth"/>
</dbReference>
<name>A0A7U2MEG7_ASPFN</name>
<dbReference type="Gene3D" id="3.40.50.1580">
    <property type="entry name" value="Nucleoside phosphorylase domain"/>
    <property type="match status" value="1"/>
</dbReference>
<keyword evidence="1" id="KW-0663">Pyridoxal phosphate</keyword>
<dbReference type="InterPro" id="IPR015422">
    <property type="entry name" value="PyrdxlP-dep_Trfase_small"/>
</dbReference>
<gene>
    <name evidence="4" type="ORF">F9C07_2198294</name>
</gene>
<sequence>MLPPCPNPDNIEICIICASLQESNAVCSIFDETYKSGSTDRHAQDQITNPQKYDYIMGRIAGHNVVLARLPGMGIVYSAGESHRLKERFKRIKLALLVGVCGAVPKRPDGQKISLGDVVISRDVIRYDLGKQYPFGFQWTDASGDSCMRPNGHIREFVAKLEMRREKLEQRACEFLRKTAGIPCVDQGCDLNLLLPRNPPKAETSDNKPVLHFENFASEEIVMDYAEDRDEIAQLENVIAFETIAVGVWDNLPCMIVKGVGDHADGHVSEEWEQYAAATAAACAKAILEEWITSARLNYDCVTFTEDSVGYGSSSSTPNRLPKAVASHLNNILKPLSPIEPETVIVASGITAIGSMLSFTLAEPTDGILVSRPVYGRFELDYGVEADVQIVYADTDPEEAFTPAVVDKYEAALKRAEENGTKVRAVLIVNPHNPVETLKEILRFCNKHKLHLISDEVYASCVFDSADPNAVPFTSVLSISTPDLIDPDLVHLLYGFSKDFAAGGLHLGFLITQNTALRQACKAMLRLHNASTASITIGATILEDQDFITQFTQESRQSLASTYRIATSILNHEGINYVKGGNAGFFIYIDLSSYLPYPDRSVREREFALAQRFLDAGVFLHPGEEHGKESGWFRLVFAHEEQVLREGLWRLIRVLRSV</sequence>
<dbReference type="InterPro" id="IPR015421">
    <property type="entry name" value="PyrdxlP-dep_Trfase_major"/>
</dbReference>
<dbReference type="InterPro" id="IPR015424">
    <property type="entry name" value="PyrdxlP-dep_Trfase"/>
</dbReference>
<dbReference type="SUPFAM" id="SSF53383">
    <property type="entry name" value="PLP-dependent transferases"/>
    <property type="match status" value="1"/>
</dbReference>
<evidence type="ECO:0000259" key="2">
    <source>
        <dbReference type="Pfam" id="PF00155"/>
    </source>
</evidence>
<dbReference type="GO" id="GO:0008483">
    <property type="term" value="F:transaminase activity"/>
    <property type="evidence" value="ECO:0007669"/>
    <property type="project" value="TreeGrafter"/>
</dbReference>
<dbReference type="Pfam" id="PF01048">
    <property type="entry name" value="PNP_UDP_1"/>
    <property type="match status" value="1"/>
</dbReference>
<reference evidence="5" key="1">
    <citation type="journal article" date="2021" name="G3 (Bethesda)">
        <title>Chromosome assembled and annotated genome sequence of Aspergillus flavus NRRL 3357.</title>
        <authorList>
            <person name="Skerker J.M."/>
            <person name="Pianalto K.M."/>
            <person name="Mondo S.J."/>
            <person name="Yang K."/>
            <person name="Arkin A.P."/>
            <person name="Keller N.P."/>
            <person name="Grigoriev I.V."/>
            <person name="Louise Glass N.L."/>
        </authorList>
    </citation>
    <scope>NUCLEOTIDE SEQUENCE [LARGE SCALE GENOMIC DNA]</scope>
    <source>
        <strain evidence="5">ATCC 200026 / FGSC A1120 / IAM 13836 / NRRL 3357 / JCM 12722 / SRRC 167</strain>
    </source>
</reference>
<dbReference type="AlphaFoldDB" id="A0A7U2MEG7"/>
<dbReference type="InterPro" id="IPR000845">
    <property type="entry name" value="Nucleoside_phosphorylase_d"/>
</dbReference>
<dbReference type="Pfam" id="PF00155">
    <property type="entry name" value="Aminotran_1_2"/>
    <property type="match status" value="1"/>
</dbReference>
<organism evidence="4 5">
    <name type="scientific">Aspergillus flavus (strain ATCC 200026 / FGSC A1120 / IAM 13836 / NRRL 3357 / JCM 12722 / SRRC 167)</name>
    <dbReference type="NCBI Taxonomy" id="332952"/>
    <lineage>
        <taxon>Eukaryota</taxon>
        <taxon>Fungi</taxon>
        <taxon>Dikarya</taxon>
        <taxon>Ascomycota</taxon>
        <taxon>Pezizomycotina</taxon>
        <taxon>Eurotiomycetes</taxon>
        <taxon>Eurotiomycetidae</taxon>
        <taxon>Eurotiales</taxon>
        <taxon>Aspergillaceae</taxon>
        <taxon>Aspergillus</taxon>
        <taxon>Aspergillus subgen. Circumdati</taxon>
    </lineage>
</organism>
<dbReference type="EMBL" id="CP044622">
    <property type="protein sequence ID" value="QRD82262.1"/>
    <property type="molecule type" value="Genomic_DNA"/>
</dbReference>
<evidence type="ECO:0000313" key="5">
    <source>
        <dbReference type="Proteomes" id="UP000596276"/>
    </source>
</evidence>
<dbReference type="SUPFAM" id="SSF53167">
    <property type="entry name" value="Purine and uridine phosphorylases"/>
    <property type="match status" value="1"/>
</dbReference>
<feature type="domain" description="Nucleoside phosphorylase" evidence="3">
    <location>
        <begin position="13"/>
        <end position="162"/>
    </location>
</feature>
<dbReference type="Gene3D" id="3.40.640.10">
    <property type="entry name" value="Type I PLP-dependent aspartate aminotransferase-like (Major domain)"/>
    <property type="match status" value="1"/>
</dbReference>